<name>A0ACC1LUH7_9FUNG</name>
<evidence type="ECO:0000313" key="1">
    <source>
        <dbReference type="EMBL" id="KAJ2882155.1"/>
    </source>
</evidence>
<reference evidence="1" key="1">
    <citation type="submission" date="2022-07" db="EMBL/GenBank/DDBJ databases">
        <title>Phylogenomic reconstructions and comparative analyses of Kickxellomycotina fungi.</title>
        <authorList>
            <person name="Reynolds N.K."/>
            <person name="Stajich J.E."/>
            <person name="Barry K."/>
            <person name="Grigoriev I.V."/>
            <person name="Crous P."/>
            <person name="Smith M.E."/>
        </authorList>
    </citation>
    <scope>NUCLEOTIDE SEQUENCE</scope>
    <source>
        <strain evidence="1">CBS 190363</strain>
    </source>
</reference>
<evidence type="ECO:0000313" key="2">
    <source>
        <dbReference type="Proteomes" id="UP001139981"/>
    </source>
</evidence>
<comment type="caution">
    <text evidence="1">The sequence shown here is derived from an EMBL/GenBank/DDBJ whole genome shotgun (WGS) entry which is preliminary data.</text>
</comment>
<dbReference type="Proteomes" id="UP001139981">
    <property type="component" value="Unassembled WGS sequence"/>
</dbReference>
<accession>A0ACC1LUH7</accession>
<organism evidence="1 2">
    <name type="scientific">Coemansia aciculifera</name>
    <dbReference type="NCBI Taxonomy" id="417176"/>
    <lineage>
        <taxon>Eukaryota</taxon>
        <taxon>Fungi</taxon>
        <taxon>Fungi incertae sedis</taxon>
        <taxon>Zoopagomycota</taxon>
        <taxon>Kickxellomycotina</taxon>
        <taxon>Kickxellomycetes</taxon>
        <taxon>Kickxellales</taxon>
        <taxon>Kickxellaceae</taxon>
        <taxon>Coemansia</taxon>
    </lineage>
</organism>
<sequence length="356" mass="39902">MPPKQSKKNESKEKKKTIEDKTFGLKNKNKSAKVGKYVQQVEQQVMSATSRQARKAQDEKLALAAKKLEDKRKQEEVASLFKPVIQQKVPFGVNPKTVLCEFFKAGACTKGDRCKFSHDLAVERKGSKMDVYTDKRDATGGGAGGADAEDTMDTWNEERLEQVVLSKHGNPQTTTTIVCKYFLEAIESRKYGWFWECPNGGDKCKYKHALPPGFVLKKDKKKDTETTEISLEEFLETERHRLGSNLTPVTLETFTKWKTERTTRKEADELKAKAAKEKAFKAGKLGNMSGRDYFEFNPEMYDGQDDGGGANDGDAFDFAMYRNQDGGYQQDADYAEKAMAELHIQDQATTSGGGGD</sequence>
<protein>
    <submittedName>
        <fullName evidence="1">Translation machinery-associated protein 46</fullName>
    </submittedName>
</protein>
<dbReference type="EMBL" id="JANBVB010002824">
    <property type="protein sequence ID" value="KAJ2882155.1"/>
    <property type="molecule type" value="Genomic_DNA"/>
</dbReference>
<keyword evidence="2" id="KW-1185">Reference proteome</keyword>
<gene>
    <name evidence="1" type="primary">TMA46</name>
    <name evidence="1" type="ORF">IWW38_005695</name>
</gene>
<proteinExistence type="predicted"/>
<feature type="non-terminal residue" evidence="1">
    <location>
        <position position="356"/>
    </location>
</feature>